<dbReference type="SUPFAM" id="SSF53474">
    <property type="entry name" value="alpha/beta-Hydrolases"/>
    <property type="match status" value="1"/>
</dbReference>
<gene>
    <name evidence="2" type="ORF">HALLA_15070</name>
</gene>
<dbReference type="HOGENOM" id="CLU_020336_50_2_2"/>
<dbReference type="STRING" id="797299.HALLA_15070"/>
<dbReference type="Gene3D" id="3.40.50.1820">
    <property type="entry name" value="alpha/beta hydrolase"/>
    <property type="match status" value="1"/>
</dbReference>
<evidence type="ECO:0000313" key="3">
    <source>
        <dbReference type="Proteomes" id="UP000019024"/>
    </source>
</evidence>
<evidence type="ECO:0000313" key="2">
    <source>
        <dbReference type="EMBL" id="AHF99914.1"/>
    </source>
</evidence>
<dbReference type="AlphaFoldDB" id="W0JRW3"/>
<dbReference type="Proteomes" id="UP000019024">
    <property type="component" value="Chromosome"/>
</dbReference>
<dbReference type="RefSeq" id="WP_049953155.1">
    <property type="nucleotide sequence ID" value="NZ_CP007055.1"/>
</dbReference>
<sequence>MDTVTHHGRETAYTVTNGGESAETICFVHGSGTSREVWQFQEPLSDRYDTVSLDLSGHGESDEIQANAGYAALSAYTDDLLAVVDETDSTVLVGSSLGGAVVLHTLLERSFDPEAAVLTGTGARMGVLDDLLVWLESDFERAIEFLHGPDRLFHDPDPELLETSRDRMRECGQQTTERDFRTCHQFDVRNDLGNIDVPTLAVCGEYDQLTPPWFHEYLADEIPNGVHATIDDAAHLPMLEQPDTFNGQLIDFLESR</sequence>
<dbReference type="InterPro" id="IPR029058">
    <property type="entry name" value="AB_hydrolase_fold"/>
</dbReference>
<dbReference type="KEGG" id="hlr:HALLA_15070"/>
<dbReference type="InterPro" id="IPR000073">
    <property type="entry name" value="AB_hydrolase_1"/>
</dbReference>
<keyword evidence="3" id="KW-1185">Reference proteome</keyword>
<dbReference type="GeneID" id="25145742"/>
<name>W0JRW3_9EURY</name>
<protein>
    <submittedName>
        <fullName evidence="2">Carboxylesterase</fullName>
    </submittedName>
</protein>
<reference evidence="2 3" key="1">
    <citation type="submission" date="2014-01" db="EMBL/GenBank/DDBJ databases">
        <authorList>
            <consortium name="DOE Joint Genome Institute"/>
            <person name="Anderson I."/>
            <person name="Huntemann M."/>
            <person name="Han J."/>
            <person name="Chen A."/>
            <person name="Kyrpides N."/>
            <person name="Mavromatis K."/>
            <person name="Markowitz V."/>
            <person name="Palaniappan K."/>
            <person name="Ivanova N."/>
            <person name="Schaumberg A."/>
            <person name="Pati A."/>
            <person name="Liolios K."/>
            <person name="Nordberg H.P."/>
            <person name="Cantor M.N."/>
            <person name="Hua S.X."/>
            <person name="Woyke T."/>
        </authorList>
    </citation>
    <scope>NUCLEOTIDE SEQUENCE [LARGE SCALE GENOMIC DNA]</scope>
    <source>
        <strain evidence="2 3">XH-48</strain>
    </source>
</reference>
<dbReference type="EMBL" id="CP007055">
    <property type="protein sequence ID" value="AHF99914.1"/>
    <property type="molecule type" value="Genomic_DNA"/>
</dbReference>
<dbReference type="eggNOG" id="arCOG01648">
    <property type="taxonomic scope" value="Archaea"/>
</dbReference>
<dbReference type="InterPro" id="IPR050228">
    <property type="entry name" value="Carboxylesterase_BioH"/>
</dbReference>
<evidence type="ECO:0000259" key="1">
    <source>
        <dbReference type="Pfam" id="PF12697"/>
    </source>
</evidence>
<accession>W0JRW3</accession>
<organism evidence="2 3">
    <name type="scientific">Halostagnicola larsenii XH-48</name>
    <dbReference type="NCBI Taxonomy" id="797299"/>
    <lineage>
        <taxon>Archaea</taxon>
        <taxon>Methanobacteriati</taxon>
        <taxon>Methanobacteriota</taxon>
        <taxon>Stenosarchaea group</taxon>
        <taxon>Halobacteria</taxon>
        <taxon>Halobacteriales</taxon>
        <taxon>Natrialbaceae</taxon>
        <taxon>Halostagnicola</taxon>
    </lineage>
</organism>
<feature type="domain" description="AB hydrolase-1" evidence="1">
    <location>
        <begin position="27"/>
        <end position="246"/>
    </location>
</feature>
<dbReference type="PANTHER" id="PTHR43194:SF2">
    <property type="entry name" value="PEROXISOMAL MEMBRANE PROTEIN LPX1"/>
    <property type="match status" value="1"/>
</dbReference>
<dbReference type="OrthoDB" id="312142at2157"/>
<dbReference type="PANTHER" id="PTHR43194">
    <property type="entry name" value="HYDROLASE ALPHA/BETA FOLD FAMILY"/>
    <property type="match status" value="1"/>
</dbReference>
<proteinExistence type="predicted"/>
<dbReference type="Pfam" id="PF12697">
    <property type="entry name" value="Abhydrolase_6"/>
    <property type="match status" value="1"/>
</dbReference>
<dbReference type="PRINTS" id="PR00111">
    <property type="entry name" value="ABHYDROLASE"/>
</dbReference>